<evidence type="ECO:0000313" key="3">
    <source>
        <dbReference type="Proteomes" id="UP000297626"/>
    </source>
</evidence>
<proteinExistence type="predicted"/>
<comment type="caution">
    <text evidence="2">The sequence shown here is derived from an EMBL/GenBank/DDBJ whole genome shotgun (WGS) entry which is preliminary data.</text>
</comment>
<feature type="transmembrane region" description="Helical" evidence="1">
    <location>
        <begin position="28"/>
        <end position="48"/>
    </location>
</feature>
<dbReference type="AlphaFoldDB" id="A0A4R9BWH8"/>
<sequence>MKLWAGILPFVASWPLDGIVQVFRHNGLKLFEMALGFPVLVAGAGYVAQQYGMGASDVPTASIVRMTSLAQTFFMFTIPLSLIGFGASTIKLLISSR</sequence>
<gene>
    <name evidence="2" type="ORF">E3T51_00445</name>
</gene>
<keyword evidence="3" id="KW-1185">Reference proteome</keyword>
<keyword evidence="1" id="KW-0812">Transmembrane</keyword>
<reference evidence="2 3" key="1">
    <citation type="submission" date="2019-03" db="EMBL/GenBank/DDBJ databases">
        <title>Genomics of glacier-inhabiting Cryobacterium strains.</title>
        <authorList>
            <person name="Liu Q."/>
            <person name="Xin Y.-H."/>
        </authorList>
    </citation>
    <scope>NUCLEOTIDE SEQUENCE [LARGE SCALE GENOMIC DNA]</scope>
    <source>
        <strain evidence="2 3">Sr54</strain>
    </source>
</reference>
<dbReference type="RefSeq" id="WP_134526063.1">
    <property type="nucleotide sequence ID" value="NZ_SOHN01000003.1"/>
</dbReference>
<protein>
    <submittedName>
        <fullName evidence="2">Uncharacterized protein</fullName>
    </submittedName>
</protein>
<name>A0A4R9BWH8_9MICO</name>
<dbReference type="EMBL" id="SOHN01000003">
    <property type="protein sequence ID" value="TFD91221.1"/>
    <property type="molecule type" value="Genomic_DNA"/>
</dbReference>
<keyword evidence="1" id="KW-0472">Membrane</keyword>
<dbReference type="Proteomes" id="UP000297626">
    <property type="component" value="Unassembled WGS sequence"/>
</dbReference>
<evidence type="ECO:0000256" key="1">
    <source>
        <dbReference type="SAM" id="Phobius"/>
    </source>
</evidence>
<evidence type="ECO:0000313" key="2">
    <source>
        <dbReference type="EMBL" id="TFD91221.1"/>
    </source>
</evidence>
<organism evidence="2 3">
    <name type="scientific">Cryobacterium serini</name>
    <dbReference type="NCBI Taxonomy" id="1259201"/>
    <lineage>
        <taxon>Bacteria</taxon>
        <taxon>Bacillati</taxon>
        <taxon>Actinomycetota</taxon>
        <taxon>Actinomycetes</taxon>
        <taxon>Micrococcales</taxon>
        <taxon>Microbacteriaceae</taxon>
        <taxon>Cryobacterium</taxon>
    </lineage>
</organism>
<keyword evidence="1" id="KW-1133">Transmembrane helix</keyword>
<accession>A0A4R9BWH8</accession>
<feature type="transmembrane region" description="Helical" evidence="1">
    <location>
        <begin position="69"/>
        <end position="94"/>
    </location>
</feature>